<dbReference type="InterPro" id="IPR029058">
    <property type="entry name" value="AB_hydrolase_fold"/>
</dbReference>
<evidence type="ECO:0000313" key="3">
    <source>
        <dbReference type="Proteomes" id="UP001319874"/>
    </source>
</evidence>
<dbReference type="PANTHER" id="PTHR36513">
    <property type="entry name" value="ABC TRANSMEMBRANE TYPE-1 DOMAIN-CONTAINING PROTEIN"/>
    <property type="match status" value="1"/>
</dbReference>
<feature type="region of interest" description="Disordered" evidence="1">
    <location>
        <begin position="57"/>
        <end position="90"/>
    </location>
</feature>
<keyword evidence="3" id="KW-1185">Reference proteome</keyword>
<keyword evidence="2" id="KW-0614">Plasmid</keyword>
<evidence type="ECO:0000313" key="2">
    <source>
        <dbReference type="EMBL" id="BCZ85571.1"/>
    </source>
</evidence>
<reference evidence="2 3" key="1">
    <citation type="journal article" date="2022" name="Front. Microbiol.">
        <title>Identification and characterization of a novel class of self-sufficient cytochrome P450 hydroxylase involved in cyclohexanecarboxylate degradation in Paraburkholderia terrae strain KU-64.</title>
        <authorList>
            <person name="Yamamoto T."/>
            <person name="Hasegawa Y."/>
            <person name="Iwaki H."/>
        </authorList>
    </citation>
    <scope>NUCLEOTIDE SEQUENCE [LARGE SCALE GENOMIC DNA]</scope>
    <source>
        <strain evidence="2 3">KU-64</strain>
    </source>
</reference>
<gene>
    <name evidence="2" type="ORF">PTKU64_92460</name>
</gene>
<evidence type="ECO:0008006" key="4">
    <source>
        <dbReference type="Google" id="ProtNLM"/>
    </source>
</evidence>
<dbReference type="Pfam" id="PF05990">
    <property type="entry name" value="DUF900"/>
    <property type="match status" value="1"/>
</dbReference>
<dbReference type="Proteomes" id="UP001319874">
    <property type="component" value="Plasmid pPT365"/>
</dbReference>
<dbReference type="SUPFAM" id="SSF53474">
    <property type="entry name" value="alpha/beta-Hydrolases"/>
    <property type="match status" value="1"/>
</dbReference>
<evidence type="ECO:0000256" key="1">
    <source>
        <dbReference type="SAM" id="MobiDB-lite"/>
    </source>
</evidence>
<protein>
    <recommendedName>
        <fullName evidence="4">Alpha/beta hydrolase</fullName>
    </recommendedName>
</protein>
<name>A0ABM7U2Y2_9BURK</name>
<proteinExistence type="predicted"/>
<organism evidence="2 3">
    <name type="scientific">Paraburkholderia terrae</name>
    <dbReference type="NCBI Taxonomy" id="311230"/>
    <lineage>
        <taxon>Bacteria</taxon>
        <taxon>Pseudomonadati</taxon>
        <taxon>Pseudomonadota</taxon>
        <taxon>Betaproteobacteria</taxon>
        <taxon>Burkholderiales</taxon>
        <taxon>Burkholderiaceae</taxon>
        <taxon>Paraburkholderia</taxon>
    </lineage>
</organism>
<sequence>MDASETDPRRVGETQMSRAILCFYLVVFMFLASCTTVDHSHYGSCCGGTYGGAPTTAPLGIPENTQADLPEAASGTGRAGPHPGPVGDLEPALVNSTAAVSVCLTPHGLTCGLPSNAVAGAGCSCTGPDPLATPIFGVVEEIPNVGPEVPAPDLSTKENAFFVRKVYFGTDRRVDGTSGTLRFLPQRADHLTYGEVAVTIPPNHERGVLNAPSIWRLELHEDPKKHFTIQQTHLLQEAALYETLATEIKKSKSSSLLVFVHGYNVTFEDAAKRTAQLAFDLRFQGAAVFFSWPSHGGIASYMADEQAIIDAEPHLEQFLQDLLARSSAENIYLIAHSMGNRGLTRALVSLAKKDSVGVKRIKEVILTAPDIGTVEFKEQIAPGLRALGAPVTLYASSNDRALAASKEIHDSDRAGESGANLVVIDGIETIDASDTDTDLIGLGHSYFAERTTVLADMYYVITQDLRADKRDGLRPQPTEIKPKYWKFVK</sequence>
<accession>A0ABM7U2Y2</accession>
<dbReference type="InterPro" id="IPR010297">
    <property type="entry name" value="DUF900_hydrolase"/>
</dbReference>
<geneLocation type="plasmid" evidence="2 3">
    <name>pPT365</name>
</geneLocation>
<dbReference type="PANTHER" id="PTHR36513:SF1">
    <property type="entry name" value="TRANSMEMBRANE PROTEIN"/>
    <property type="match status" value="1"/>
</dbReference>
<dbReference type="EMBL" id="AP024959">
    <property type="protein sequence ID" value="BCZ85571.1"/>
    <property type="molecule type" value="Genomic_DNA"/>
</dbReference>
<dbReference type="Gene3D" id="3.40.50.1820">
    <property type="entry name" value="alpha/beta hydrolase"/>
    <property type="match status" value="1"/>
</dbReference>